<feature type="transmembrane region" description="Helical" evidence="1">
    <location>
        <begin position="88"/>
        <end position="106"/>
    </location>
</feature>
<sequence length="162" mass="17419">MLVTFLGLVSASILPTVSLVIGSLSSSGRSVMKIDELAQELSRAVHTLFSILGLVAAVVALLMVIAVVPDTPWRLPYFLIQVPDAARRALQSLALLFAVAATLEAVKIPRILARVLAIKKDIAIFEARKALADKSPSDADVRQMFPKKEGFGKTIPLDSLRS</sequence>
<dbReference type="EMBL" id="BMIV01000001">
    <property type="protein sequence ID" value="GGF54022.1"/>
    <property type="molecule type" value="Genomic_DNA"/>
</dbReference>
<keyword evidence="3" id="KW-1185">Reference proteome</keyword>
<proteinExistence type="predicted"/>
<protein>
    <submittedName>
        <fullName evidence="2">Uncharacterized protein</fullName>
    </submittedName>
</protein>
<gene>
    <name evidence="2" type="ORF">GCM10011402_02480</name>
</gene>
<feature type="transmembrane region" description="Helical" evidence="1">
    <location>
        <begin position="45"/>
        <end position="68"/>
    </location>
</feature>
<dbReference type="Proteomes" id="UP000640509">
    <property type="component" value="Unassembled WGS sequence"/>
</dbReference>
<comment type="caution">
    <text evidence="2">The sequence shown here is derived from an EMBL/GenBank/DDBJ whole genome shotgun (WGS) entry which is preliminary data.</text>
</comment>
<keyword evidence="1" id="KW-1133">Transmembrane helix</keyword>
<evidence type="ECO:0000313" key="2">
    <source>
        <dbReference type="EMBL" id="GGF54022.1"/>
    </source>
</evidence>
<dbReference type="RefSeq" id="WP_188713694.1">
    <property type="nucleotide sequence ID" value="NZ_BMIV01000001.1"/>
</dbReference>
<evidence type="ECO:0000313" key="3">
    <source>
        <dbReference type="Proteomes" id="UP000640509"/>
    </source>
</evidence>
<keyword evidence="1" id="KW-0812">Transmembrane</keyword>
<organism evidence="2 3">
    <name type="scientific">Paracoccus acridae</name>
    <dbReference type="NCBI Taxonomy" id="1795310"/>
    <lineage>
        <taxon>Bacteria</taxon>
        <taxon>Pseudomonadati</taxon>
        <taxon>Pseudomonadota</taxon>
        <taxon>Alphaproteobacteria</taxon>
        <taxon>Rhodobacterales</taxon>
        <taxon>Paracoccaceae</taxon>
        <taxon>Paracoccus</taxon>
    </lineage>
</organism>
<feature type="transmembrane region" description="Helical" evidence="1">
    <location>
        <begin position="6"/>
        <end position="24"/>
    </location>
</feature>
<evidence type="ECO:0000256" key="1">
    <source>
        <dbReference type="SAM" id="Phobius"/>
    </source>
</evidence>
<reference evidence="3" key="1">
    <citation type="journal article" date="2019" name="Int. J. Syst. Evol. Microbiol.">
        <title>The Global Catalogue of Microorganisms (GCM) 10K type strain sequencing project: providing services to taxonomists for standard genome sequencing and annotation.</title>
        <authorList>
            <consortium name="The Broad Institute Genomics Platform"/>
            <consortium name="The Broad Institute Genome Sequencing Center for Infectious Disease"/>
            <person name="Wu L."/>
            <person name="Ma J."/>
        </authorList>
    </citation>
    <scope>NUCLEOTIDE SEQUENCE [LARGE SCALE GENOMIC DNA]</scope>
    <source>
        <strain evidence="3">CGMCC 1.15419</strain>
    </source>
</reference>
<keyword evidence="1" id="KW-0472">Membrane</keyword>
<name>A0ABQ1VDA6_9RHOB</name>
<accession>A0ABQ1VDA6</accession>